<evidence type="ECO:0000256" key="5">
    <source>
        <dbReference type="SAM" id="Phobius"/>
    </source>
</evidence>
<evidence type="ECO:0000256" key="1">
    <source>
        <dbReference type="ARBA" id="ARBA00001957"/>
    </source>
</evidence>
<comment type="cofactor">
    <cofactor evidence="1">
        <name>pantetheine 4'-phosphate</name>
        <dbReference type="ChEBI" id="CHEBI:47942"/>
    </cofactor>
</comment>
<keyword evidence="8" id="KW-1185">Reference proteome</keyword>
<dbReference type="Gene3D" id="3.40.50.1820">
    <property type="entry name" value="alpha/beta hydrolase"/>
    <property type="match status" value="1"/>
</dbReference>
<dbReference type="Gene3D" id="1.10.1200.10">
    <property type="entry name" value="ACP-like"/>
    <property type="match status" value="1"/>
</dbReference>
<dbReference type="GO" id="GO:0072330">
    <property type="term" value="P:monocarboxylic acid biosynthetic process"/>
    <property type="evidence" value="ECO:0007669"/>
    <property type="project" value="UniProtKB-ARBA"/>
</dbReference>
<evidence type="ECO:0000256" key="4">
    <source>
        <dbReference type="SAM" id="MobiDB-lite"/>
    </source>
</evidence>
<dbReference type="InterPro" id="IPR010071">
    <property type="entry name" value="AA_adenyl_dom"/>
</dbReference>
<proteinExistence type="predicted"/>
<feature type="transmembrane region" description="Helical" evidence="5">
    <location>
        <begin position="1773"/>
        <end position="1796"/>
    </location>
</feature>
<dbReference type="GO" id="GO:0044550">
    <property type="term" value="P:secondary metabolite biosynthetic process"/>
    <property type="evidence" value="ECO:0007669"/>
    <property type="project" value="UniProtKB-ARBA"/>
</dbReference>
<dbReference type="FunFam" id="2.30.38.10:FF:000001">
    <property type="entry name" value="Non-ribosomal peptide synthetase PvdI"/>
    <property type="match status" value="1"/>
</dbReference>
<keyword evidence="2" id="KW-0596">Phosphopantetheine</keyword>
<dbReference type="FunFam" id="3.40.50.980:FF:000002">
    <property type="entry name" value="Enterobactin synthetase component F"/>
    <property type="match status" value="1"/>
</dbReference>
<dbReference type="InterPro" id="IPR029058">
    <property type="entry name" value="AB_hydrolase_fold"/>
</dbReference>
<dbReference type="PROSITE" id="PS50075">
    <property type="entry name" value="CARRIER"/>
    <property type="match status" value="1"/>
</dbReference>
<dbReference type="InterPro" id="IPR000873">
    <property type="entry name" value="AMP-dep_synth/lig_dom"/>
</dbReference>
<dbReference type="InterPro" id="IPR001031">
    <property type="entry name" value="Thioesterase"/>
</dbReference>
<dbReference type="Gene3D" id="3.30.300.30">
    <property type="match status" value="1"/>
</dbReference>
<name>H5XPU4_9PSEU</name>
<feature type="transmembrane region" description="Helical" evidence="5">
    <location>
        <begin position="1726"/>
        <end position="1746"/>
    </location>
</feature>
<dbReference type="SMART" id="SM00823">
    <property type="entry name" value="PKS_PP"/>
    <property type="match status" value="1"/>
</dbReference>
<reference evidence="7 8" key="1">
    <citation type="submission" date="2011-11" db="EMBL/GenBank/DDBJ databases">
        <title>The Noncontiguous Finished sequence of Saccharomonospora cyanea NA-134.</title>
        <authorList>
            <consortium name="US DOE Joint Genome Institute"/>
            <person name="Lucas S."/>
            <person name="Han J."/>
            <person name="Lapidus A."/>
            <person name="Cheng J.-F."/>
            <person name="Goodwin L."/>
            <person name="Pitluck S."/>
            <person name="Peters L."/>
            <person name="Ovchinnikova G."/>
            <person name="Lu M."/>
            <person name="Detter J.C."/>
            <person name="Han C."/>
            <person name="Tapia R."/>
            <person name="Land M."/>
            <person name="Hauser L."/>
            <person name="Kyrpides N."/>
            <person name="Ivanova N."/>
            <person name="Pagani I."/>
            <person name="Brambilla E.-M."/>
            <person name="Klenk H.-P."/>
            <person name="Woyke T."/>
        </authorList>
    </citation>
    <scope>NUCLEOTIDE SEQUENCE [LARGE SCALE GENOMIC DNA]</scope>
    <source>
        <strain evidence="7 8">NA-134</strain>
    </source>
</reference>
<feature type="compositionally biased region" description="Basic and acidic residues" evidence="4">
    <location>
        <begin position="1815"/>
        <end position="1831"/>
    </location>
</feature>
<protein>
    <submittedName>
        <fullName evidence="7">Amino acid adenylation enzyme/thioester reductase family protein</fullName>
    </submittedName>
</protein>
<dbReference type="Gene3D" id="1.20.1250.20">
    <property type="entry name" value="MFS general substrate transporter like domains"/>
    <property type="match status" value="1"/>
</dbReference>
<dbReference type="InterPro" id="IPR001242">
    <property type="entry name" value="Condensation_dom"/>
</dbReference>
<dbReference type="Gene3D" id="3.30.559.30">
    <property type="entry name" value="Nonribosomal peptide synthetase, condensation domain"/>
    <property type="match status" value="1"/>
</dbReference>
<dbReference type="eggNOG" id="COG1020">
    <property type="taxonomic scope" value="Bacteria"/>
</dbReference>
<dbReference type="SUPFAM" id="SSF53474">
    <property type="entry name" value="alpha/beta-Hydrolases"/>
    <property type="match status" value="1"/>
</dbReference>
<dbReference type="InterPro" id="IPR025110">
    <property type="entry name" value="AMP-bd_C"/>
</dbReference>
<gene>
    <name evidence="7" type="ORF">SaccyDRAFT_2294</name>
</gene>
<feature type="transmembrane region" description="Helical" evidence="5">
    <location>
        <begin position="1452"/>
        <end position="1473"/>
    </location>
</feature>
<dbReference type="PROSITE" id="PS00455">
    <property type="entry name" value="AMP_BINDING"/>
    <property type="match status" value="1"/>
</dbReference>
<dbReference type="GO" id="GO:0005829">
    <property type="term" value="C:cytosol"/>
    <property type="evidence" value="ECO:0007669"/>
    <property type="project" value="TreeGrafter"/>
</dbReference>
<dbReference type="GO" id="GO:0003824">
    <property type="term" value="F:catalytic activity"/>
    <property type="evidence" value="ECO:0007669"/>
    <property type="project" value="InterPro"/>
</dbReference>
<dbReference type="InterPro" id="IPR036259">
    <property type="entry name" value="MFS_trans_sf"/>
</dbReference>
<dbReference type="SUPFAM" id="SSF52777">
    <property type="entry name" value="CoA-dependent acyltransferases"/>
    <property type="match status" value="2"/>
</dbReference>
<dbReference type="NCBIfam" id="TIGR01733">
    <property type="entry name" value="AA-adenyl-dom"/>
    <property type="match status" value="1"/>
</dbReference>
<organism evidence="7 8">
    <name type="scientific">Saccharomonospora cyanea NA-134</name>
    <dbReference type="NCBI Taxonomy" id="882082"/>
    <lineage>
        <taxon>Bacteria</taxon>
        <taxon>Bacillati</taxon>
        <taxon>Actinomycetota</taxon>
        <taxon>Actinomycetes</taxon>
        <taxon>Pseudonocardiales</taxon>
        <taxon>Pseudonocardiaceae</taxon>
        <taxon>Saccharomonospora</taxon>
    </lineage>
</organism>
<evidence type="ECO:0000313" key="8">
    <source>
        <dbReference type="Proteomes" id="UP000002791"/>
    </source>
</evidence>
<dbReference type="FunFam" id="3.30.300.30:FF:000010">
    <property type="entry name" value="Enterobactin synthetase component F"/>
    <property type="match status" value="1"/>
</dbReference>
<dbReference type="STRING" id="882082.SaccyDRAFT_2294"/>
<feature type="domain" description="Carrier" evidence="6">
    <location>
        <begin position="1003"/>
        <end position="1081"/>
    </location>
</feature>
<feature type="transmembrane region" description="Helical" evidence="5">
    <location>
        <begin position="1547"/>
        <end position="1567"/>
    </location>
</feature>
<dbReference type="GO" id="GO:0031177">
    <property type="term" value="F:phosphopantetheine binding"/>
    <property type="evidence" value="ECO:0007669"/>
    <property type="project" value="InterPro"/>
</dbReference>
<dbReference type="RefSeq" id="WP_005456235.1">
    <property type="nucleotide sequence ID" value="NZ_CM001440.1"/>
</dbReference>
<dbReference type="InterPro" id="IPR011701">
    <property type="entry name" value="MFS"/>
</dbReference>
<dbReference type="SUPFAM" id="SSF103473">
    <property type="entry name" value="MFS general substrate transporter"/>
    <property type="match status" value="1"/>
</dbReference>
<evidence type="ECO:0000256" key="3">
    <source>
        <dbReference type="ARBA" id="ARBA00022553"/>
    </source>
</evidence>
<dbReference type="FunFam" id="1.10.1200.10:FF:000016">
    <property type="entry name" value="Non-ribosomal peptide synthase"/>
    <property type="match status" value="1"/>
</dbReference>
<feature type="transmembrane region" description="Helical" evidence="5">
    <location>
        <begin position="1659"/>
        <end position="1678"/>
    </location>
</feature>
<dbReference type="CDD" id="cd17646">
    <property type="entry name" value="A_NRPS_AB3403-like"/>
    <property type="match status" value="1"/>
</dbReference>
<dbReference type="InterPro" id="IPR020802">
    <property type="entry name" value="TesA-like"/>
</dbReference>
<dbReference type="PROSITE" id="PS00012">
    <property type="entry name" value="PHOSPHOPANTETHEINE"/>
    <property type="match status" value="1"/>
</dbReference>
<dbReference type="Pfam" id="PF07690">
    <property type="entry name" value="MFS_1"/>
    <property type="match status" value="1"/>
</dbReference>
<dbReference type="InterPro" id="IPR036736">
    <property type="entry name" value="ACP-like_sf"/>
</dbReference>
<dbReference type="PANTHER" id="PTHR45527">
    <property type="entry name" value="NONRIBOSOMAL PEPTIDE SYNTHETASE"/>
    <property type="match status" value="1"/>
</dbReference>
<dbReference type="Pfam" id="PF00668">
    <property type="entry name" value="Condensation"/>
    <property type="match status" value="1"/>
</dbReference>
<dbReference type="OrthoDB" id="2472181at2"/>
<dbReference type="InterPro" id="IPR045851">
    <property type="entry name" value="AMP-bd_C_sf"/>
</dbReference>
<dbReference type="Pfam" id="PF13193">
    <property type="entry name" value="AMP-binding_C"/>
    <property type="match status" value="1"/>
</dbReference>
<dbReference type="InterPro" id="IPR020845">
    <property type="entry name" value="AMP-binding_CS"/>
</dbReference>
<evidence type="ECO:0000313" key="7">
    <source>
        <dbReference type="EMBL" id="EHR61173.1"/>
    </source>
</evidence>
<dbReference type="CDD" id="cd19531">
    <property type="entry name" value="LCL_NRPS-like"/>
    <property type="match status" value="1"/>
</dbReference>
<feature type="transmembrane region" description="Helical" evidence="5">
    <location>
        <begin position="1600"/>
        <end position="1624"/>
    </location>
</feature>
<dbReference type="GO" id="GO:0008610">
    <property type="term" value="P:lipid biosynthetic process"/>
    <property type="evidence" value="ECO:0007669"/>
    <property type="project" value="UniProtKB-ARBA"/>
</dbReference>
<dbReference type="Pfam" id="PF00975">
    <property type="entry name" value="Thioesterase"/>
    <property type="match status" value="1"/>
</dbReference>
<dbReference type="CDD" id="cd06173">
    <property type="entry name" value="MFS_MefA_like"/>
    <property type="match status" value="1"/>
</dbReference>
<dbReference type="Gene3D" id="3.40.50.980">
    <property type="match status" value="2"/>
</dbReference>
<dbReference type="InterPro" id="IPR006162">
    <property type="entry name" value="Ppantetheine_attach_site"/>
</dbReference>
<accession>H5XPU4</accession>
<feature type="transmembrane region" description="Helical" evidence="5">
    <location>
        <begin position="1479"/>
        <end position="1500"/>
    </location>
</feature>
<dbReference type="InterPro" id="IPR009081">
    <property type="entry name" value="PP-bd_ACP"/>
</dbReference>
<dbReference type="GO" id="GO:0043041">
    <property type="term" value="P:amino acid activation for nonribosomal peptide biosynthetic process"/>
    <property type="evidence" value="ECO:0007669"/>
    <property type="project" value="TreeGrafter"/>
</dbReference>
<dbReference type="InterPro" id="IPR023213">
    <property type="entry name" value="CAT-like_dom_sf"/>
</dbReference>
<dbReference type="GO" id="GO:0022857">
    <property type="term" value="F:transmembrane transporter activity"/>
    <property type="evidence" value="ECO:0007669"/>
    <property type="project" value="InterPro"/>
</dbReference>
<dbReference type="FunFam" id="3.40.50.980:FF:000001">
    <property type="entry name" value="Non-ribosomal peptide synthetase"/>
    <property type="match status" value="1"/>
</dbReference>
<dbReference type="Pfam" id="PF00501">
    <property type="entry name" value="AMP-binding"/>
    <property type="match status" value="1"/>
</dbReference>
<dbReference type="Gene3D" id="3.30.559.10">
    <property type="entry name" value="Chloramphenicol acetyltransferase-like domain"/>
    <property type="match status" value="1"/>
</dbReference>
<dbReference type="InterPro" id="IPR020806">
    <property type="entry name" value="PKS_PP-bd"/>
</dbReference>
<dbReference type="Gene3D" id="2.30.38.10">
    <property type="entry name" value="Luciferase, Domain 3"/>
    <property type="match status" value="1"/>
</dbReference>
<keyword evidence="5" id="KW-0472">Membrane</keyword>
<dbReference type="HOGENOM" id="CLU_000022_49_1_11"/>
<evidence type="ECO:0000259" key="6">
    <source>
        <dbReference type="PROSITE" id="PS50075"/>
    </source>
</evidence>
<evidence type="ECO:0000256" key="2">
    <source>
        <dbReference type="ARBA" id="ARBA00022450"/>
    </source>
</evidence>
<keyword evidence="5" id="KW-1133">Transmembrane helix</keyword>
<dbReference type="SMART" id="SM00824">
    <property type="entry name" value="PKS_TE"/>
    <property type="match status" value="1"/>
</dbReference>
<feature type="transmembrane region" description="Helical" evidence="5">
    <location>
        <begin position="1512"/>
        <end position="1541"/>
    </location>
</feature>
<dbReference type="FunFam" id="3.40.50.12780:FF:000012">
    <property type="entry name" value="Non-ribosomal peptide synthetase"/>
    <property type="match status" value="1"/>
</dbReference>
<feature type="transmembrane region" description="Helical" evidence="5">
    <location>
        <begin position="1630"/>
        <end position="1652"/>
    </location>
</feature>
<keyword evidence="5" id="KW-0812">Transmembrane</keyword>
<dbReference type="SUPFAM" id="SSF56801">
    <property type="entry name" value="Acetyl-CoA synthetase-like"/>
    <property type="match status" value="1"/>
</dbReference>
<feature type="transmembrane region" description="Helical" evidence="5">
    <location>
        <begin position="1425"/>
        <end position="1445"/>
    </location>
</feature>
<feature type="region of interest" description="Disordered" evidence="4">
    <location>
        <begin position="1807"/>
        <end position="1851"/>
    </location>
</feature>
<sequence length="1851" mass="201207">MTTIDDPARAAARRALLEQRLRRRATAAPTIPRRPDGADVPLSYQQERVWFMEQFAPGTAAYAIPISIRLTGPLDTDMLHAALRALPERHEALRMRFPADDEGRPHVRIEPSVPVPLTLVDAADETEALRAVEVAATEPFDLTAGPLLRATLVRLAADDHLLVVCTHHIAGDGWSVDLLLRDLAAHYHALSAGNAATLPELTVGYGDFARWQRETLTGAALEKQLEHWHRALEGVQPLELPTDRPRPATQTFDGAAYEFRVDADLLADVRALGERHGATLFMTLLAAYEVLLSRYSGQDDFAVGSSAAGRSLPELEGVVGMFVNMLPLRARVAGDEGFTELLTRTRRIVLDAFDHADVPFEKLVNALDVSRDVSRSPVFQVLFALQNYQMGRLAEAGSSDVEFRWQPGDAPATRFDFEFHAVEVAGGLLGKFVYNTALFTEATVARMADNLVTLLRSIVTDADRPVSELDLLGDRERELVLRSAAGPVVDVPETTLAALVAEQVARTPDAVALTFRDESLSYAELDRRANQLAHRLRDLGVGPNTLVGVCAQRSVELVVALLGVLKAGGAYVPLDPEYPAERLAFMVSDSASPVVLVQAELRDVLPASEASVLVLDEEDEVRRLAALPGTAPEPVAGPDDIAYMIYTSGSTGKPKGVPNRHRAVVNRLDWMQRAYRLDGTDVVLQKTPASFDVSVWEFFWPLLTGARLVLAEPGGHKDVTYLRDLLISQRITTAHFVPSMLTLFLAGDGVEACTALRRVVCSGEELPLAVARDFTARLPHCELHNLYGPTEAAIDVTAWHCTADALAEVSVVPIGVPIQNVRVHVLDPHGNPCPIGVAGELHIAGVGVAHGYHARPELTAEKFVDDPFHPDGERMYRTGDLARWRPDGTIDFLGRIDHQVKLRGLRIELGEIESALRDRPGVRDAAVLVREDSPGDQRLVAYVVGQGDAATLRDALKRTLPDYMVPAAFVALEELPLTPNGKLDRKALPAPVASRDTSQELVVPTTPTELRLADIWRDVLRVDELGVDDDFFDLGGHSMLATQVVARIGKEFGDGARQVGVMDLFGNRTVRTLAEFVDGDAGTDDGPRRLLYELTKPVPAGERTLTYVCVPYGGGSAIVYQPLADALPEGYSLYSVAIPGHDVGLSEEAMPFDELVERLTDEILERIDGPLAVYGHCGVGNALAVGVARRLEERGRELEVVYIGAIFPFARIRGVVGSLRTRLEKLRSNRFYSNWLKGMGVDTDDLDPEQADRIISNMREDSRAAEEYFSELLDRRVAKLRAPMISVVGSEDPVTDYYEERYREWEFLTDTTALVVLDQAGHFFLRYRADELAEIVTRVHPAVRAGQVGESSELHVATRGEDAGWALHDAHEVTVDDTPKVRPSMGRFVTITIGQLVSTTGAALTSFAVPIWLYTQTGSVTNLGLLWALVLLGGVVILPVAGALVDRVDRRRIMIIASATAGGVQLALALFLLNGIHPLWLIYLMVPLGSIAGSFQRIAYQSSIAQLVPKQYLGHAMGLAQISNGFAQLLMPVIAAGLLAVVELHGILLIDMAGYLLAIVGLLLVRFPDLLGWRPREPLLTAIRNGLHYSWNHKGFRTMLAYFALANVFLAPAMVLMTPLVLSFGTVTDVAQVALAEALGAVCGGIAMALWGGPKNRRMIGVLVGNMGIATGCLIMGLRPVFVVVAVGVFLMAMSMSMSQGIYATIVQVKVPQRFHGRVFALNQTITWSTLPLGFALLAPLAVGLFEPMMVPGGSLADSVGQLLGTGEGRGTGLAYVVFGLLMLAVNFGGLSLRLLRRFDTEVPDSLPDDLVGAQERERKASQDTGKPGRDDTDDTDDSERTPALAGGTNR</sequence>
<dbReference type="Pfam" id="PF00550">
    <property type="entry name" value="PP-binding"/>
    <property type="match status" value="1"/>
</dbReference>
<keyword evidence="3" id="KW-0597">Phosphoprotein</keyword>
<dbReference type="PANTHER" id="PTHR45527:SF1">
    <property type="entry name" value="FATTY ACID SYNTHASE"/>
    <property type="match status" value="1"/>
</dbReference>
<dbReference type="Proteomes" id="UP000002791">
    <property type="component" value="Chromosome"/>
</dbReference>
<feature type="transmembrane region" description="Helical" evidence="5">
    <location>
        <begin position="1684"/>
        <end position="1706"/>
    </location>
</feature>
<dbReference type="EMBL" id="CM001440">
    <property type="protein sequence ID" value="EHR61173.1"/>
    <property type="molecule type" value="Genomic_DNA"/>
</dbReference>